<dbReference type="Proteomes" id="UP001139384">
    <property type="component" value="Unassembled WGS sequence"/>
</dbReference>
<gene>
    <name evidence="9" type="ORF">L0P92_34805</name>
</gene>
<dbReference type="InterPro" id="IPR036661">
    <property type="entry name" value="Luciferase-like_sf"/>
</dbReference>
<keyword evidence="10" id="KW-1185">Reference proteome</keyword>
<dbReference type="NCBIfam" id="TIGR03860">
    <property type="entry name" value="FMN_nitrolo"/>
    <property type="match status" value="1"/>
</dbReference>
<dbReference type="PIRSF" id="PIRSF000337">
    <property type="entry name" value="NTA_MOA"/>
    <property type="match status" value="1"/>
</dbReference>
<feature type="region of interest" description="Disordered" evidence="7">
    <location>
        <begin position="426"/>
        <end position="446"/>
    </location>
</feature>
<sequence length="446" mass="48305">MPRQLHLNAFLMNTGHHEASWRLPESDPYAHVSLEHYVDLARVAERGTFDSLFLADGPQLWSNLAQRPAGALEPLTLLTALATATEHIGLIATASTSYNSPYNLARRFASLDIVSGGRAGWNIVTTAGAEAARNFGLDAEPAHAERYARAAEFLDVALKLWDSWEDDAIVGDKAAGVWGDDAKIHPARHQGTYFSVGGALNVPRSPQGYPLLVQAGSSEDGKHFAARYAEAVFTAQQTIEDARAFYADLKARTAAAGRDPGHLKVLPGIVPVIGSTEAEARALEQTLEDHIVYTHGVERLESLLQLPSGTLELDALLPGELPPEDAIEGAKSRYTLVVELARRERLTVRQLIGRLGGGRGHLTLAGTPEQVADAIETWFTQGAADGFNIMPPVLPSGLDAFVDHVVPILRERGLLRSEYGPRTTLRERYGLPRPANQHVSPELTAV</sequence>
<dbReference type="Pfam" id="PF00296">
    <property type="entry name" value="Bac_luciferase"/>
    <property type="match status" value="1"/>
</dbReference>
<dbReference type="InterPro" id="IPR016215">
    <property type="entry name" value="NTA_MOA"/>
</dbReference>
<dbReference type="InterPro" id="IPR011251">
    <property type="entry name" value="Luciferase-like_dom"/>
</dbReference>
<keyword evidence="1 6" id="KW-0285">Flavoprotein</keyword>
<feature type="binding site" evidence="6">
    <location>
        <position position="217"/>
    </location>
    <ligand>
        <name>FMN</name>
        <dbReference type="ChEBI" id="CHEBI:58210"/>
    </ligand>
</feature>
<evidence type="ECO:0000256" key="3">
    <source>
        <dbReference type="ARBA" id="ARBA00023002"/>
    </source>
</evidence>
<evidence type="ECO:0000256" key="6">
    <source>
        <dbReference type="PIRSR" id="PIRSR000337-1"/>
    </source>
</evidence>
<protein>
    <submittedName>
        <fullName evidence="9">LLM class flavin-dependent oxidoreductase</fullName>
    </submittedName>
</protein>
<proteinExistence type="inferred from homology"/>
<evidence type="ECO:0000256" key="1">
    <source>
        <dbReference type="ARBA" id="ARBA00022630"/>
    </source>
</evidence>
<evidence type="ECO:0000256" key="7">
    <source>
        <dbReference type="SAM" id="MobiDB-lite"/>
    </source>
</evidence>
<dbReference type="InterPro" id="IPR051260">
    <property type="entry name" value="Diverse_substr_monoxygenases"/>
</dbReference>
<accession>A0A9X1Q508</accession>
<keyword evidence="4" id="KW-0503">Monooxygenase</keyword>
<evidence type="ECO:0000313" key="10">
    <source>
        <dbReference type="Proteomes" id="UP001139384"/>
    </source>
</evidence>
<name>A0A9X1Q508_STRM4</name>
<feature type="binding site" evidence="6">
    <location>
        <position position="56"/>
    </location>
    <ligand>
        <name>FMN</name>
        <dbReference type="ChEBI" id="CHEBI:58210"/>
    </ligand>
</feature>
<feature type="domain" description="Luciferase-like" evidence="8">
    <location>
        <begin position="28"/>
        <end position="383"/>
    </location>
</feature>
<feature type="binding site" evidence="6">
    <location>
        <position position="147"/>
    </location>
    <ligand>
        <name>FMN</name>
        <dbReference type="ChEBI" id="CHEBI:58210"/>
    </ligand>
</feature>
<evidence type="ECO:0000259" key="8">
    <source>
        <dbReference type="Pfam" id="PF00296"/>
    </source>
</evidence>
<feature type="binding site" evidence="6">
    <location>
        <position position="218"/>
    </location>
    <ligand>
        <name>FMN</name>
        <dbReference type="ChEBI" id="CHEBI:58210"/>
    </ligand>
</feature>
<dbReference type="SUPFAM" id="SSF51679">
    <property type="entry name" value="Bacterial luciferase-like"/>
    <property type="match status" value="1"/>
</dbReference>
<feature type="binding site" evidence="6">
    <location>
        <position position="93"/>
    </location>
    <ligand>
        <name>FMN</name>
        <dbReference type="ChEBI" id="CHEBI:58210"/>
    </ligand>
</feature>
<keyword evidence="3" id="KW-0560">Oxidoreductase</keyword>
<evidence type="ECO:0000256" key="2">
    <source>
        <dbReference type="ARBA" id="ARBA00022643"/>
    </source>
</evidence>
<feature type="binding site" evidence="6">
    <location>
        <position position="143"/>
    </location>
    <ligand>
        <name>FMN</name>
        <dbReference type="ChEBI" id="CHEBI:58210"/>
    </ligand>
</feature>
<dbReference type="CDD" id="cd01095">
    <property type="entry name" value="Nitrilotriacetate_monoxgenase"/>
    <property type="match status" value="1"/>
</dbReference>
<organism evidence="9 10">
    <name type="scientific">Streptomyces muensis</name>
    <dbReference type="NCBI Taxonomy" id="1077944"/>
    <lineage>
        <taxon>Bacteria</taxon>
        <taxon>Bacillati</taxon>
        <taxon>Actinomycetota</taxon>
        <taxon>Actinomycetes</taxon>
        <taxon>Kitasatosporales</taxon>
        <taxon>Streptomycetaceae</taxon>
        <taxon>Streptomyces</taxon>
    </lineage>
</organism>
<dbReference type="AlphaFoldDB" id="A0A9X1Q508"/>
<evidence type="ECO:0000256" key="5">
    <source>
        <dbReference type="ARBA" id="ARBA00033748"/>
    </source>
</evidence>
<reference evidence="9" key="1">
    <citation type="submission" date="2022-01" db="EMBL/GenBank/DDBJ databases">
        <title>Draft Genome Sequences of Seven Type Strains of the Genus Streptomyces.</title>
        <authorList>
            <person name="Aziz S."/>
            <person name="Coretto E."/>
            <person name="Chronakova A."/>
            <person name="Sproer C."/>
            <person name="Huber K."/>
            <person name="Nouioui I."/>
            <person name="Gross H."/>
        </authorList>
    </citation>
    <scope>NUCLEOTIDE SEQUENCE</scope>
    <source>
        <strain evidence="9">DSM 103493</strain>
    </source>
</reference>
<dbReference type="RefSeq" id="WP_234767050.1">
    <property type="nucleotide sequence ID" value="NZ_JAKEIP010000232.1"/>
</dbReference>
<dbReference type="EMBL" id="JAKEIP010000232">
    <property type="protein sequence ID" value="MCF1598681.1"/>
    <property type="molecule type" value="Genomic_DNA"/>
</dbReference>
<dbReference type="Gene3D" id="3.20.20.30">
    <property type="entry name" value="Luciferase-like domain"/>
    <property type="match status" value="1"/>
</dbReference>
<evidence type="ECO:0000256" key="4">
    <source>
        <dbReference type="ARBA" id="ARBA00023033"/>
    </source>
</evidence>
<dbReference type="GO" id="GO:0004497">
    <property type="term" value="F:monooxygenase activity"/>
    <property type="evidence" value="ECO:0007669"/>
    <property type="project" value="UniProtKB-KW"/>
</dbReference>
<keyword evidence="2 6" id="KW-0288">FMN</keyword>
<dbReference type="PANTHER" id="PTHR30011">
    <property type="entry name" value="ALKANESULFONATE MONOOXYGENASE-RELATED"/>
    <property type="match status" value="1"/>
</dbReference>
<dbReference type="GO" id="GO:0016705">
    <property type="term" value="F:oxidoreductase activity, acting on paired donors, with incorporation or reduction of molecular oxygen"/>
    <property type="evidence" value="ECO:0007669"/>
    <property type="project" value="InterPro"/>
</dbReference>
<comment type="similarity">
    <text evidence="5">Belongs to the NtaA/SnaA/DszA monooxygenase family.</text>
</comment>
<comment type="caution">
    <text evidence="9">The sequence shown here is derived from an EMBL/GenBank/DDBJ whole genome shotgun (WGS) entry which is preliminary data.</text>
</comment>
<dbReference type="PANTHER" id="PTHR30011:SF16">
    <property type="entry name" value="C2H2 FINGER DOMAIN TRANSCRIPTION FACTOR (EUROFUNG)-RELATED"/>
    <property type="match status" value="1"/>
</dbReference>
<evidence type="ECO:0000313" key="9">
    <source>
        <dbReference type="EMBL" id="MCF1598681.1"/>
    </source>
</evidence>